<dbReference type="GO" id="GO:0043531">
    <property type="term" value="F:ADP binding"/>
    <property type="evidence" value="ECO:0007669"/>
    <property type="project" value="InterPro"/>
</dbReference>
<evidence type="ECO:0000313" key="3">
    <source>
        <dbReference type="EMBL" id="KEH42482.1"/>
    </source>
</evidence>
<dbReference type="InterPro" id="IPR002182">
    <property type="entry name" value="NB-ARC"/>
</dbReference>
<reference evidence="3 5" key="2">
    <citation type="journal article" date="2014" name="BMC Genomics">
        <title>An improved genome release (version Mt4.0) for the model legume Medicago truncatula.</title>
        <authorList>
            <person name="Tang H."/>
            <person name="Krishnakumar V."/>
            <person name="Bidwell S."/>
            <person name="Rosen B."/>
            <person name="Chan A."/>
            <person name="Zhou S."/>
            <person name="Gentzbittel L."/>
            <person name="Childs K.L."/>
            <person name="Yandell M."/>
            <person name="Gundlach H."/>
            <person name="Mayer K.F."/>
            <person name="Schwartz D.C."/>
            <person name="Town C.D."/>
        </authorList>
    </citation>
    <scope>GENOME REANNOTATION</scope>
    <source>
        <strain evidence="3">A17</strain>
        <strain evidence="4 5">cv. Jemalong A17</strain>
    </source>
</reference>
<keyword evidence="1" id="KW-0611">Plant defense</keyword>
<sequence>MSEEISEVIAEGKFDNPFYHAASQGTVTPFGRGYEALDSRTSILNEIMLELKNPNIFMIGVHGMGGVGKTTLVKELAWKAENDGSFSSVVMATITDSPDVKKIQGQIVDALDMRFNKEMIEGRAIQLRKRITKEKSILVILDDIWGRLELEEVGIPCGDDHKGCKLVVISEDLNVLNREMGTQKELT</sequence>
<dbReference type="HOGENOM" id="CLU_095852_1_0_1"/>
<dbReference type="PRINTS" id="PR00364">
    <property type="entry name" value="DISEASERSIST"/>
</dbReference>
<dbReference type="EMBL" id="CM001217">
    <property type="protein sequence ID" value="KEH42482.1"/>
    <property type="molecule type" value="Genomic_DNA"/>
</dbReference>
<evidence type="ECO:0000313" key="4">
    <source>
        <dbReference type="EnsemblPlants" id="KEH42482"/>
    </source>
</evidence>
<feature type="domain" description="NB-ARC" evidence="2">
    <location>
        <begin position="44"/>
        <end position="184"/>
    </location>
</feature>
<keyword evidence="5" id="KW-1185">Reference proteome</keyword>
<reference evidence="3 5" key="1">
    <citation type="journal article" date="2011" name="Nature">
        <title>The Medicago genome provides insight into the evolution of rhizobial symbioses.</title>
        <authorList>
            <person name="Young N.D."/>
            <person name="Debelle F."/>
            <person name="Oldroyd G.E."/>
            <person name="Geurts R."/>
            <person name="Cannon S.B."/>
            <person name="Udvardi M.K."/>
            <person name="Benedito V.A."/>
            <person name="Mayer K.F."/>
            <person name="Gouzy J."/>
            <person name="Schoof H."/>
            <person name="Van de Peer Y."/>
            <person name="Proost S."/>
            <person name="Cook D.R."/>
            <person name="Meyers B.C."/>
            <person name="Spannagl M."/>
            <person name="Cheung F."/>
            <person name="De Mita S."/>
            <person name="Krishnakumar V."/>
            <person name="Gundlach H."/>
            <person name="Zhou S."/>
            <person name="Mudge J."/>
            <person name="Bharti A.K."/>
            <person name="Murray J.D."/>
            <person name="Naoumkina M.A."/>
            <person name="Rosen B."/>
            <person name="Silverstein K.A."/>
            <person name="Tang H."/>
            <person name="Rombauts S."/>
            <person name="Zhao P.X."/>
            <person name="Zhou P."/>
            <person name="Barbe V."/>
            <person name="Bardou P."/>
            <person name="Bechner M."/>
            <person name="Bellec A."/>
            <person name="Berger A."/>
            <person name="Berges H."/>
            <person name="Bidwell S."/>
            <person name="Bisseling T."/>
            <person name="Choisne N."/>
            <person name="Couloux A."/>
            <person name="Denny R."/>
            <person name="Deshpande S."/>
            <person name="Dai X."/>
            <person name="Doyle J.J."/>
            <person name="Dudez A.M."/>
            <person name="Farmer A.D."/>
            <person name="Fouteau S."/>
            <person name="Franken C."/>
            <person name="Gibelin C."/>
            <person name="Gish J."/>
            <person name="Goldstein S."/>
            <person name="Gonzalez A.J."/>
            <person name="Green P.J."/>
            <person name="Hallab A."/>
            <person name="Hartog M."/>
            <person name="Hua A."/>
            <person name="Humphray S.J."/>
            <person name="Jeong D.H."/>
            <person name="Jing Y."/>
            <person name="Jocker A."/>
            <person name="Kenton S.M."/>
            <person name="Kim D.J."/>
            <person name="Klee K."/>
            <person name="Lai H."/>
            <person name="Lang C."/>
            <person name="Lin S."/>
            <person name="Macmil S.L."/>
            <person name="Magdelenat G."/>
            <person name="Matthews L."/>
            <person name="McCorrison J."/>
            <person name="Monaghan E.L."/>
            <person name="Mun J.H."/>
            <person name="Najar F.Z."/>
            <person name="Nicholson C."/>
            <person name="Noirot C."/>
            <person name="O'Bleness M."/>
            <person name="Paule C.R."/>
            <person name="Poulain J."/>
            <person name="Prion F."/>
            <person name="Qin B."/>
            <person name="Qu C."/>
            <person name="Retzel E.F."/>
            <person name="Riddle C."/>
            <person name="Sallet E."/>
            <person name="Samain S."/>
            <person name="Samson N."/>
            <person name="Sanders I."/>
            <person name="Saurat O."/>
            <person name="Scarpelli C."/>
            <person name="Schiex T."/>
            <person name="Segurens B."/>
            <person name="Severin A.J."/>
            <person name="Sherrier D.J."/>
            <person name="Shi R."/>
            <person name="Sims S."/>
            <person name="Singer S.R."/>
            <person name="Sinharoy S."/>
            <person name="Sterck L."/>
            <person name="Viollet A."/>
            <person name="Wang B.B."/>
            <person name="Wang K."/>
            <person name="Wang M."/>
            <person name="Wang X."/>
            <person name="Warfsmann J."/>
            <person name="Weissenbach J."/>
            <person name="White D.D."/>
            <person name="White J.D."/>
            <person name="Wiley G.B."/>
            <person name="Wincker P."/>
            <person name="Xing Y."/>
            <person name="Yang L."/>
            <person name="Yao Z."/>
            <person name="Ying F."/>
            <person name="Zhai J."/>
            <person name="Zhou L."/>
            <person name="Zuber A."/>
            <person name="Denarie J."/>
            <person name="Dixon R.A."/>
            <person name="May G.D."/>
            <person name="Schwartz D.C."/>
            <person name="Rogers J."/>
            <person name="Quetier F."/>
            <person name="Town C.D."/>
            <person name="Roe B.A."/>
        </authorList>
    </citation>
    <scope>NUCLEOTIDE SEQUENCE [LARGE SCALE GENOMIC DNA]</scope>
    <source>
        <strain evidence="3">A17</strain>
        <strain evidence="4 5">cv. Jemalong A17</strain>
    </source>
</reference>
<gene>
    <name evidence="3" type="ordered locus">MTR_1g069615</name>
</gene>
<protein>
    <submittedName>
        <fullName evidence="3">NB-ARC domain disease resistance protein</fullName>
    </submittedName>
</protein>
<evidence type="ECO:0000259" key="2">
    <source>
        <dbReference type="Pfam" id="PF00931"/>
    </source>
</evidence>
<dbReference type="Proteomes" id="UP000002051">
    <property type="component" value="Unassembled WGS sequence"/>
</dbReference>
<dbReference type="SUPFAM" id="SSF52540">
    <property type="entry name" value="P-loop containing nucleoside triphosphate hydrolases"/>
    <property type="match status" value="1"/>
</dbReference>
<reference evidence="4" key="3">
    <citation type="submission" date="2015-04" db="UniProtKB">
        <authorList>
            <consortium name="EnsemblPlants"/>
        </authorList>
    </citation>
    <scope>IDENTIFICATION</scope>
    <source>
        <strain evidence="4">cv. Jemalong A17</strain>
    </source>
</reference>
<dbReference type="PANTHER" id="PTHR33463">
    <property type="entry name" value="NB-ARC DOMAIN-CONTAINING PROTEIN-RELATED"/>
    <property type="match status" value="1"/>
</dbReference>
<dbReference type="STRING" id="3880.A0A072VKZ8"/>
<evidence type="ECO:0000313" key="5">
    <source>
        <dbReference type="Proteomes" id="UP000002051"/>
    </source>
</evidence>
<dbReference type="InterPro" id="IPR027417">
    <property type="entry name" value="P-loop_NTPase"/>
</dbReference>
<dbReference type="PANTHER" id="PTHR33463:SF203">
    <property type="entry name" value="AAA+ ATPASE DOMAIN-CONTAINING PROTEIN"/>
    <property type="match status" value="1"/>
</dbReference>
<name>A0A072VKZ8_MEDTR</name>
<dbReference type="Pfam" id="PF00931">
    <property type="entry name" value="NB-ARC"/>
    <property type="match status" value="1"/>
</dbReference>
<dbReference type="EnsemblPlants" id="KEH42482">
    <property type="protein sequence ID" value="KEH42482"/>
    <property type="gene ID" value="MTR_1g069615"/>
</dbReference>
<evidence type="ECO:0000256" key="1">
    <source>
        <dbReference type="ARBA" id="ARBA00022821"/>
    </source>
</evidence>
<accession>A0A072VKZ8</accession>
<dbReference type="Gene3D" id="3.40.50.300">
    <property type="entry name" value="P-loop containing nucleotide triphosphate hydrolases"/>
    <property type="match status" value="1"/>
</dbReference>
<dbReference type="AlphaFoldDB" id="A0A072VKZ8"/>
<proteinExistence type="predicted"/>
<organism evidence="3 5">
    <name type="scientific">Medicago truncatula</name>
    <name type="common">Barrel medic</name>
    <name type="synonym">Medicago tribuloides</name>
    <dbReference type="NCBI Taxonomy" id="3880"/>
    <lineage>
        <taxon>Eukaryota</taxon>
        <taxon>Viridiplantae</taxon>
        <taxon>Streptophyta</taxon>
        <taxon>Embryophyta</taxon>
        <taxon>Tracheophyta</taxon>
        <taxon>Spermatophyta</taxon>
        <taxon>Magnoliopsida</taxon>
        <taxon>eudicotyledons</taxon>
        <taxon>Gunneridae</taxon>
        <taxon>Pentapetalae</taxon>
        <taxon>rosids</taxon>
        <taxon>fabids</taxon>
        <taxon>Fabales</taxon>
        <taxon>Fabaceae</taxon>
        <taxon>Papilionoideae</taxon>
        <taxon>50 kb inversion clade</taxon>
        <taxon>NPAAA clade</taxon>
        <taxon>Hologalegina</taxon>
        <taxon>IRL clade</taxon>
        <taxon>Trifolieae</taxon>
        <taxon>Medicago</taxon>
    </lineage>
</organism>
<dbReference type="InterPro" id="IPR050905">
    <property type="entry name" value="Plant_NBS-LRR"/>
</dbReference>